<evidence type="ECO:0000256" key="10">
    <source>
        <dbReference type="ARBA" id="ARBA00023157"/>
    </source>
</evidence>
<evidence type="ECO:0000256" key="5">
    <source>
        <dbReference type="ARBA" id="ARBA00022833"/>
    </source>
</evidence>
<sequence length="348" mass="35943">MEQDQQLRNLRDFLLVYNRMTEICFQRCTSNFNYRNLTMDEERCVDNCAGKLIRTNHRLMGTYVQLMPRIVQRRMDELESKAAEAAKAAEASEPPSLVEVPPTSTPVTTSTDMPPAVPLATDSPATPIGMPMASAPGESIVATEIPEASAVVSPSALVKTPQEASPMIDMPTTLAPANNDVSLAAPPPIVESVTQASEGGGPPVPPVSSNKALPLMVPSAQIAPLKDSSQTFIAEAPESKLTLESSMGGAGATTASTSPVAAEVTLATPSDEIRTTPTGDATVPVLSVSAPPTSSIGAPGGSLSSAVAAIPIENLALSKQLDQANGVTTNSSGQRSSAGTGQESQPPS</sequence>
<feature type="region of interest" description="Disordered" evidence="13">
    <location>
        <begin position="81"/>
        <end position="116"/>
    </location>
</feature>
<keyword evidence="6" id="KW-0653">Protein transport</keyword>
<protein>
    <recommendedName>
        <fullName evidence="11">Mitochondrial import inner membrane translocase subunit Tim10 B</fullName>
    </recommendedName>
    <alternativeName>
        <fullName evidence="12">Mitochondrial import inner membrane translocase subunit Tim9 B</fullName>
    </alternativeName>
</protein>
<keyword evidence="3" id="KW-0479">Metal-binding</keyword>
<evidence type="ECO:0000313" key="16">
    <source>
        <dbReference type="RefSeq" id="XP_030648467.1"/>
    </source>
</evidence>
<dbReference type="FunFam" id="1.10.287.810:FF:000006">
    <property type="entry name" value="mitochondrial import inner membrane translocase subunit Tim10 B"/>
    <property type="match status" value="1"/>
</dbReference>
<name>A0A6J2WW97_CHACN</name>
<dbReference type="InterPro" id="IPR004217">
    <property type="entry name" value="Tim10-like"/>
</dbReference>
<dbReference type="Pfam" id="PF02953">
    <property type="entry name" value="zf-Tim10_DDP"/>
    <property type="match status" value="1"/>
</dbReference>
<evidence type="ECO:0000256" key="6">
    <source>
        <dbReference type="ARBA" id="ARBA00022927"/>
    </source>
</evidence>
<dbReference type="Gene3D" id="1.10.287.810">
    <property type="entry name" value="Mitochondrial import inner membrane translocase subunit tim13 like domains"/>
    <property type="match status" value="1"/>
</dbReference>
<dbReference type="InterPro" id="IPR035427">
    <property type="entry name" value="Tim10-like_dom_sf"/>
</dbReference>
<dbReference type="PANTHER" id="PTHR13172">
    <property type="entry name" value="MITOCHONDRIAL IMPORT INNER MEMBRANE TRANSLOCASE SUBUNIT TIM9B"/>
    <property type="match status" value="1"/>
</dbReference>
<proteinExistence type="predicted"/>
<dbReference type="Proteomes" id="UP000504632">
    <property type="component" value="Chromosome 15"/>
</dbReference>
<evidence type="ECO:0000256" key="13">
    <source>
        <dbReference type="SAM" id="MobiDB-lite"/>
    </source>
</evidence>
<feature type="domain" description="Tim10-like" evidence="14">
    <location>
        <begin position="3"/>
        <end position="64"/>
    </location>
</feature>
<accession>A0A6J2WW97</accession>
<comment type="subcellular location">
    <subcellularLocation>
        <location evidence="1">Mitochondrion inner membrane</location>
        <topology evidence="1">Peripheral membrane protein</topology>
    </subcellularLocation>
</comment>
<feature type="region of interest" description="Disordered" evidence="13">
    <location>
        <begin position="267"/>
        <end position="286"/>
    </location>
</feature>
<evidence type="ECO:0000256" key="7">
    <source>
        <dbReference type="ARBA" id="ARBA00023010"/>
    </source>
</evidence>
<keyword evidence="5" id="KW-0862">Zinc</keyword>
<evidence type="ECO:0000256" key="12">
    <source>
        <dbReference type="ARBA" id="ARBA00042115"/>
    </source>
</evidence>
<evidence type="ECO:0000256" key="11">
    <source>
        <dbReference type="ARBA" id="ARBA00039820"/>
    </source>
</evidence>
<feature type="region of interest" description="Disordered" evidence="13">
    <location>
        <begin position="323"/>
        <end position="348"/>
    </location>
</feature>
<dbReference type="GO" id="GO:0046872">
    <property type="term" value="F:metal ion binding"/>
    <property type="evidence" value="ECO:0007669"/>
    <property type="project" value="UniProtKB-KW"/>
</dbReference>
<gene>
    <name evidence="16" type="primary">timm10b</name>
</gene>
<keyword evidence="10" id="KW-1015">Disulfide bond</keyword>
<evidence type="ECO:0000256" key="8">
    <source>
        <dbReference type="ARBA" id="ARBA00023128"/>
    </source>
</evidence>
<keyword evidence="9" id="KW-0472">Membrane</keyword>
<dbReference type="InterPro" id="IPR050673">
    <property type="entry name" value="Mito_inner_translocase_sub"/>
</dbReference>
<keyword evidence="7" id="KW-0811">Translocation</keyword>
<dbReference type="GO" id="GO:0015031">
    <property type="term" value="P:protein transport"/>
    <property type="evidence" value="ECO:0007669"/>
    <property type="project" value="UniProtKB-KW"/>
</dbReference>
<evidence type="ECO:0000256" key="3">
    <source>
        <dbReference type="ARBA" id="ARBA00022723"/>
    </source>
</evidence>
<keyword evidence="4" id="KW-0999">Mitochondrion inner membrane</keyword>
<evidence type="ECO:0000259" key="14">
    <source>
        <dbReference type="Pfam" id="PF02953"/>
    </source>
</evidence>
<evidence type="ECO:0000313" key="15">
    <source>
        <dbReference type="Proteomes" id="UP000504632"/>
    </source>
</evidence>
<keyword evidence="2" id="KW-0813">Transport</keyword>
<dbReference type="GeneID" id="115828578"/>
<dbReference type="CTD" id="26515"/>
<keyword evidence="15" id="KW-1185">Reference proteome</keyword>
<reference evidence="16" key="1">
    <citation type="submission" date="2025-08" db="UniProtKB">
        <authorList>
            <consortium name="RefSeq"/>
        </authorList>
    </citation>
    <scope>IDENTIFICATION</scope>
</reference>
<dbReference type="InParanoid" id="A0A6J2WW97"/>
<organism evidence="15 16">
    <name type="scientific">Chanos chanos</name>
    <name type="common">Milkfish</name>
    <name type="synonym">Mugil chanos</name>
    <dbReference type="NCBI Taxonomy" id="29144"/>
    <lineage>
        <taxon>Eukaryota</taxon>
        <taxon>Metazoa</taxon>
        <taxon>Chordata</taxon>
        <taxon>Craniata</taxon>
        <taxon>Vertebrata</taxon>
        <taxon>Euteleostomi</taxon>
        <taxon>Actinopterygii</taxon>
        <taxon>Neopterygii</taxon>
        <taxon>Teleostei</taxon>
        <taxon>Ostariophysi</taxon>
        <taxon>Gonorynchiformes</taxon>
        <taxon>Chanidae</taxon>
        <taxon>Chanos</taxon>
    </lineage>
</organism>
<keyword evidence="8" id="KW-0496">Mitochondrion</keyword>
<evidence type="ECO:0000256" key="9">
    <source>
        <dbReference type="ARBA" id="ARBA00023136"/>
    </source>
</evidence>
<dbReference type="RefSeq" id="XP_030648467.1">
    <property type="nucleotide sequence ID" value="XM_030792607.1"/>
</dbReference>
<evidence type="ECO:0000256" key="1">
    <source>
        <dbReference type="ARBA" id="ARBA00004637"/>
    </source>
</evidence>
<dbReference type="AlphaFoldDB" id="A0A6J2WW97"/>
<evidence type="ECO:0000256" key="2">
    <source>
        <dbReference type="ARBA" id="ARBA00022448"/>
    </source>
</evidence>
<dbReference type="OrthoDB" id="1551503at2759"/>
<feature type="compositionally biased region" description="Low complexity" evidence="13">
    <location>
        <begin position="85"/>
        <end position="111"/>
    </location>
</feature>
<dbReference type="SUPFAM" id="SSF144122">
    <property type="entry name" value="Tim10-like"/>
    <property type="match status" value="1"/>
</dbReference>
<evidence type="ECO:0000256" key="4">
    <source>
        <dbReference type="ARBA" id="ARBA00022792"/>
    </source>
</evidence>
<dbReference type="GO" id="GO:0005743">
    <property type="term" value="C:mitochondrial inner membrane"/>
    <property type="evidence" value="ECO:0007669"/>
    <property type="project" value="UniProtKB-SubCell"/>
</dbReference>